<keyword evidence="1" id="KW-0813">Transport</keyword>
<dbReference type="InterPro" id="IPR000504">
    <property type="entry name" value="RRM_dom"/>
</dbReference>
<gene>
    <name evidence="7" type="primary">poldip3</name>
</gene>
<name>A0A6P6MGJ0_CARAU</name>
<dbReference type="SMART" id="SM00360">
    <property type="entry name" value="RRM"/>
    <property type="match status" value="1"/>
</dbReference>
<sequence>MADLSLDEVIRQRSFNARGVSKRPIYGRGAGSVGGSFDARQMIGSGDVRQRLGVGGAAAVFQVKDAREKLGQKDARLRIQGRGGGAGAVQDARQLINSRKQQQAPPPSTTGVSHINNTTLSARVGVALQPGGGVTTVVDARDRLSLKRNVPMASNQSAAFMKITKTIQVMSAAPEEEDGAVIPNKQMKISTASNLQTWAGPISLSTPITKVVKNDSYTPPSVSVPPARPPTQSLQPVCRTTVSTHQTSRDTSGPTHTPAQPVSSPLEGTKITVNNLHPRVTEEDIVELFCVCGALKRARLVKAGVAEVVFVRKEDAVSAYRKYNNRCLDGQPMKCNLHMQGSVITSEQPILLRLSDSPGAVAPAQKDSSRSGSKTSPGPEVDPQTVLKALFKSSGQSGSSGAETRDPHSTAFRIKI</sequence>
<dbReference type="Pfam" id="PF00076">
    <property type="entry name" value="RRM_1"/>
    <property type="match status" value="1"/>
</dbReference>
<dbReference type="Proteomes" id="UP000515129">
    <property type="component" value="Linkage group LG28B"/>
</dbReference>
<keyword evidence="1" id="KW-0509">mRNA transport</keyword>
<evidence type="ECO:0000256" key="4">
    <source>
        <dbReference type="SAM" id="MobiDB-lite"/>
    </source>
</evidence>
<dbReference type="SUPFAM" id="SSF54928">
    <property type="entry name" value="RNA-binding domain, RBD"/>
    <property type="match status" value="1"/>
</dbReference>
<protein>
    <submittedName>
        <fullName evidence="7">Polymerase delta-interacting protein 3 isoform X3</fullName>
    </submittedName>
</protein>
<dbReference type="InterPro" id="IPR034784">
    <property type="entry name" value="PDIP3_RRM"/>
</dbReference>
<accession>A0A6P6MGJ0</accession>
<evidence type="ECO:0000256" key="2">
    <source>
        <dbReference type="ARBA" id="ARBA00022884"/>
    </source>
</evidence>
<evidence type="ECO:0000259" key="5">
    <source>
        <dbReference type="PROSITE" id="PS50102"/>
    </source>
</evidence>
<evidence type="ECO:0000313" key="7">
    <source>
        <dbReference type="RefSeq" id="XP_026095609.1"/>
    </source>
</evidence>
<dbReference type="InterPro" id="IPR051229">
    <property type="entry name" value="ALYREF_mRNA_export"/>
</dbReference>
<keyword evidence="6" id="KW-1185">Reference proteome</keyword>
<evidence type="ECO:0000256" key="1">
    <source>
        <dbReference type="ARBA" id="ARBA00022816"/>
    </source>
</evidence>
<keyword evidence="2 3" id="KW-0694">RNA-binding</keyword>
<dbReference type="InterPro" id="IPR012677">
    <property type="entry name" value="Nucleotide-bd_a/b_plait_sf"/>
</dbReference>
<dbReference type="PANTHER" id="PTHR19965">
    <property type="entry name" value="RNA AND EXPORT FACTOR BINDING PROTEIN"/>
    <property type="match status" value="1"/>
</dbReference>
<dbReference type="GO" id="GO:0003729">
    <property type="term" value="F:mRNA binding"/>
    <property type="evidence" value="ECO:0007669"/>
    <property type="project" value="TreeGrafter"/>
</dbReference>
<feature type="region of interest" description="Disordered" evidence="4">
    <location>
        <begin position="358"/>
        <end position="416"/>
    </location>
</feature>
<dbReference type="Gene3D" id="3.30.70.330">
    <property type="match status" value="1"/>
</dbReference>
<dbReference type="GO" id="GO:0016607">
    <property type="term" value="C:nuclear speck"/>
    <property type="evidence" value="ECO:0007669"/>
    <property type="project" value="TreeGrafter"/>
</dbReference>
<evidence type="ECO:0000256" key="3">
    <source>
        <dbReference type="PROSITE-ProRule" id="PRU00176"/>
    </source>
</evidence>
<feature type="region of interest" description="Disordered" evidence="4">
    <location>
        <begin position="219"/>
        <end position="267"/>
    </location>
</feature>
<dbReference type="CTD" id="84271"/>
<proteinExistence type="predicted"/>
<dbReference type="InterPro" id="IPR035979">
    <property type="entry name" value="RBD_domain_sf"/>
</dbReference>
<dbReference type="CDD" id="cd12681">
    <property type="entry name" value="RRM_SKAR"/>
    <property type="match status" value="1"/>
</dbReference>
<dbReference type="AlphaFoldDB" id="A0A6P6MGJ0"/>
<feature type="compositionally biased region" description="Polar residues" evidence="4">
    <location>
        <begin position="393"/>
        <end position="402"/>
    </location>
</feature>
<feature type="compositionally biased region" description="Polar residues" evidence="4">
    <location>
        <begin position="231"/>
        <end position="263"/>
    </location>
</feature>
<dbReference type="PROSITE" id="PS50102">
    <property type="entry name" value="RRM"/>
    <property type="match status" value="1"/>
</dbReference>
<dbReference type="PANTHER" id="PTHR19965:SF96">
    <property type="entry name" value="POLYMERASE DELTA-INTERACTING PROTEIN 3"/>
    <property type="match status" value="1"/>
</dbReference>
<dbReference type="RefSeq" id="XP_026095609.1">
    <property type="nucleotide sequence ID" value="XM_026239824.1"/>
</dbReference>
<organism evidence="6 7">
    <name type="scientific">Carassius auratus</name>
    <name type="common">Goldfish</name>
    <dbReference type="NCBI Taxonomy" id="7957"/>
    <lineage>
        <taxon>Eukaryota</taxon>
        <taxon>Metazoa</taxon>
        <taxon>Chordata</taxon>
        <taxon>Craniata</taxon>
        <taxon>Vertebrata</taxon>
        <taxon>Euteleostomi</taxon>
        <taxon>Actinopterygii</taxon>
        <taxon>Neopterygii</taxon>
        <taxon>Teleostei</taxon>
        <taxon>Ostariophysi</taxon>
        <taxon>Cypriniformes</taxon>
        <taxon>Cyprinidae</taxon>
        <taxon>Cyprininae</taxon>
        <taxon>Carassius</taxon>
    </lineage>
</organism>
<dbReference type="GO" id="GO:0016973">
    <property type="term" value="P:poly(A)+ mRNA export from nucleus"/>
    <property type="evidence" value="ECO:0007669"/>
    <property type="project" value="TreeGrafter"/>
</dbReference>
<evidence type="ECO:0000313" key="6">
    <source>
        <dbReference type="Proteomes" id="UP000515129"/>
    </source>
</evidence>
<feature type="domain" description="RRM" evidence="5">
    <location>
        <begin position="269"/>
        <end position="340"/>
    </location>
</feature>
<reference evidence="7" key="1">
    <citation type="submission" date="2025-08" db="UniProtKB">
        <authorList>
            <consortium name="RefSeq"/>
        </authorList>
    </citation>
    <scope>IDENTIFICATION</scope>
    <source>
        <strain evidence="7">Wakin</strain>
        <tissue evidence="7">Muscle</tissue>
    </source>
</reference>